<name>A0A0V0XK72_TRIPS</name>
<reference evidence="1 2" key="1">
    <citation type="submission" date="2015-01" db="EMBL/GenBank/DDBJ databases">
        <title>Evolution of Trichinella species and genotypes.</title>
        <authorList>
            <person name="Korhonen P.K."/>
            <person name="Edoardo P."/>
            <person name="Giuseppe L.R."/>
            <person name="Gasser R.B."/>
        </authorList>
    </citation>
    <scope>NUCLEOTIDE SEQUENCE [LARGE SCALE GENOMIC DNA]</scope>
    <source>
        <strain evidence="1">ISS141</strain>
    </source>
</reference>
<dbReference type="AlphaFoldDB" id="A0A0V0XK72"/>
<comment type="caution">
    <text evidence="1">The sequence shown here is derived from an EMBL/GenBank/DDBJ whole genome shotgun (WGS) entry which is preliminary data.</text>
</comment>
<accession>A0A0V0XK72</accession>
<protein>
    <recommendedName>
        <fullName evidence="3">SCAN domain-containing protein 3</fullName>
    </recommendedName>
</protein>
<dbReference type="EMBL" id="JYDU01000238">
    <property type="protein sequence ID" value="KRX88385.1"/>
    <property type="molecule type" value="Genomic_DNA"/>
</dbReference>
<evidence type="ECO:0000313" key="1">
    <source>
        <dbReference type="EMBL" id="KRX88385.1"/>
    </source>
</evidence>
<sequence>MHWDGGVISNRNHKDDLIIYVRDLSWRFKEYFPELEKSTFQWIVNLFLSDLTETPDSVNGYAEKMIGC</sequence>
<dbReference type="Proteomes" id="UP000054815">
    <property type="component" value="Unassembled WGS sequence"/>
</dbReference>
<evidence type="ECO:0008006" key="3">
    <source>
        <dbReference type="Google" id="ProtNLM"/>
    </source>
</evidence>
<proteinExistence type="predicted"/>
<evidence type="ECO:0000313" key="2">
    <source>
        <dbReference type="Proteomes" id="UP000054815"/>
    </source>
</evidence>
<organism evidence="1 2">
    <name type="scientific">Trichinella pseudospiralis</name>
    <name type="common">Parasitic roundworm</name>
    <dbReference type="NCBI Taxonomy" id="6337"/>
    <lineage>
        <taxon>Eukaryota</taxon>
        <taxon>Metazoa</taxon>
        <taxon>Ecdysozoa</taxon>
        <taxon>Nematoda</taxon>
        <taxon>Enoplea</taxon>
        <taxon>Dorylaimia</taxon>
        <taxon>Trichinellida</taxon>
        <taxon>Trichinellidae</taxon>
        <taxon>Trichinella</taxon>
    </lineage>
</organism>
<gene>
    <name evidence="1" type="ORF">T4E_2247</name>
</gene>